<sequence>MTERGRAAFDAYLLALEALLPPRSK</sequence>
<reference evidence="1 2" key="1">
    <citation type="submission" date="2007-06" db="EMBL/GenBank/DDBJ databases">
        <authorList>
            <person name="Shimkets L."/>
            <person name="Ferriera S."/>
            <person name="Johnson J."/>
            <person name="Kravitz S."/>
            <person name="Beeson K."/>
            <person name="Sutton G."/>
            <person name="Rogers Y.-H."/>
            <person name="Friedman R."/>
            <person name="Frazier M."/>
            <person name="Venter J.C."/>
        </authorList>
    </citation>
    <scope>NUCLEOTIDE SEQUENCE [LARGE SCALE GENOMIC DNA]</scope>
    <source>
        <strain evidence="1 2">SIR-1</strain>
    </source>
</reference>
<dbReference type="AlphaFoldDB" id="A6G4Q2"/>
<evidence type="ECO:0000313" key="2">
    <source>
        <dbReference type="Proteomes" id="UP000005801"/>
    </source>
</evidence>
<organism evidence="1 2">
    <name type="scientific">Plesiocystis pacifica SIR-1</name>
    <dbReference type="NCBI Taxonomy" id="391625"/>
    <lineage>
        <taxon>Bacteria</taxon>
        <taxon>Pseudomonadati</taxon>
        <taxon>Myxococcota</taxon>
        <taxon>Polyangia</taxon>
        <taxon>Nannocystales</taxon>
        <taxon>Nannocystaceae</taxon>
        <taxon>Plesiocystis</taxon>
    </lineage>
</organism>
<dbReference type="STRING" id="391625.PPSIR1_27438"/>
<name>A6G4Q2_9BACT</name>
<dbReference type="Proteomes" id="UP000005801">
    <property type="component" value="Unassembled WGS sequence"/>
</dbReference>
<proteinExistence type="predicted"/>
<evidence type="ECO:0000313" key="1">
    <source>
        <dbReference type="EMBL" id="EDM79172.1"/>
    </source>
</evidence>
<protein>
    <submittedName>
        <fullName evidence="1">Uncharacterized protein</fullName>
    </submittedName>
</protein>
<comment type="caution">
    <text evidence="1">The sequence shown here is derived from an EMBL/GenBank/DDBJ whole genome shotgun (WGS) entry which is preliminary data.</text>
</comment>
<dbReference type="EMBL" id="ABCS01000022">
    <property type="protein sequence ID" value="EDM79172.1"/>
    <property type="molecule type" value="Genomic_DNA"/>
</dbReference>
<gene>
    <name evidence="1" type="ORF">PPSIR1_27438</name>
</gene>
<accession>A6G4Q2</accession>
<keyword evidence="2" id="KW-1185">Reference proteome</keyword>